<dbReference type="OrthoDB" id="5805083at2759"/>
<dbReference type="Proteomes" id="UP000005239">
    <property type="component" value="Unassembled WGS sequence"/>
</dbReference>
<reference evidence="1" key="2">
    <citation type="submission" date="2022-06" db="UniProtKB">
        <authorList>
            <consortium name="EnsemblMetazoa"/>
        </authorList>
    </citation>
    <scope>IDENTIFICATION</scope>
    <source>
        <strain evidence="1">PS312</strain>
    </source>
</reference>
<keyword evidence="2" id="KW-1185">Reference proteome</keyword>
<evidence type="ECO:0000313" key="2">
    <source>
        <dbReference type="Proteomes" id="UP000005239"/>
    </source>
</evidence>
<proteinExistence type="predicted"/>
<gene>
    <name evidence="1" type="primary">WBGene00272803</name>
</gene>
<accession>A0A2A6CH32</accession>
<dbReference type="EnsemblMetazoa" id="PPA34434.1">
    <property type="protein sequence ID" value="PPA34434.1"/>
    <property type="gene ID" value="WBGene00272803"/>
</dbReference>
<name>A0A2A6CH32_PRIPA</name>
<dbReference type="AlphaFoldDB" id="A0A2A6CH32"/>
<organism evidence="1 2">
    <name type="scientific">Pristionchus pacificus</name>
    <name type="common">Parasitic nematode worm</name>
    <dbReference type="NCBI Taxonomy" id="54126"/>
    <lineage>
        <taxon>Eukaryota</taxon>
        <taxon>Metazoa</taxon>
        <taxon>Ecdysozoa</taxon>
        <taxon>Nematoda</taxon>
        <taxon>Chromadorea</taxon>
        <taxon>Rhabditida</taxon>
        <taxon>Rhabditina</taxon>
        <taxon>Diplogasteromorpha</taxon>
        <taxon>Diplogasteroidea</taxon>
        <taxon>Neodiplogasteridae</taxon>
        <taxon>Pristionchus</taxon>
    </lineage>
</organism>
<sequence length="67" mass="7817">MVTHFVMFHTSAEDDYRSCSGCNEKLRTDNEHKVHCLTKHTITELFKPKVIRIPQEFSDYIGVGMDE</sequence>
<evidence type="ECO:0000313" key="1">
    <source>
        <dbReference type="EnsemblMetazoa" id="PPA34434.1"/>
    </source>
</evidence>
<accession>A0A8R1UKD4</accession>
<reference evidence="2" key="1">
    <citation type="journal article" date="2008" name="Nat. Genet.">
        <title>The Pristionchus pacificus genome provides a unique perspective on nematode lifestyle and parasitism.</title>
        <authorList>
            <person name="Dieterich C."/>
            <person name="Clifton S.W."/>
            <person name="Schuster L.N."/>
            <person name="Chinwalla A."/>
            <person name="Delehaunty K."/>
            <person name="Dinkelacker I."/>
            <person name="Fulton L."/>
            <person name="Fulton R."/>
            <person name="Godfrey J."/>
            <person name="Minx P."/>
            <person name="Mitreva M."/>
            <person name="Roeseler W."/>
            <person name="Tian H."/>
            <person name="Witte H."/>
            <person name="Yang S.P."/>
            <person name="Wilson R.K."/>
            <person name="Sommer R.J."/>
        </authorList>
    </citation>
    <scope>NUCLEOTIDE SEQUENCE [LARGE SCALE GENOMIC DNA]</scope>
    <source>
        <strain evidence="2">PS312</strain>
    </source>
</reference>
<protein>
    <submittedName>
        <fullName evidence="1">Uncharacterized protein</fullName>
    </submittedName>
</protein>